<accession>A0A561EY34</accession>
<keyword evidence="1" id="KW-0732">Signal</keyword>
<dbReference type="OrthoDB" id="2867208at2"/>
<organism evidence="2 3">
    <name type="scientific">Kitasatospora atroaurantiaca</name>
    <dbReference type="NCBI Taxonomy" id="285545"/>
    <lineage>
        <taxon>Bacteria</taxon>
        <taxon>Bacillati</taxon>
        <taxon>Actinomycetota</taxon>
        <taxon>Actinomycetes</taxon>
        <taxon>Kitasatosporales</taxon>
        <taxon>Streptomycetaceae</taxon>
        <taxon>Kitasatospora</taxon>
    </lineage>
</organism>
<dbReference type="InterPro" id="IPR033786">
    <property type="entry name" value="TTHB210-like"/>
</dbReference>
<dbReference type="AlphaFoldDB" id="A0A561EY34"/>
<dbReference type="EMBL" id="VIVR01000001">
    <property type="protein sequence ID" value="TWE20518.1"/>
    <property type="molecule type" value="Genomic_DNA"/>
</dbReference>
<comment type="caution">
    <text evidence="2">The sequence shown here is derived from an EMBL/GenBank/DDBJ whole genome shotgun (WGS) entry which is preliminary data.</text>
</comment>
<sequence length="295" mass="32384">MIRRTSLWAVLALAAAVLPTAGPAAAEVQICRHRPCVSYGAAEPLGNGTVRTYAELDHVRPVAVGVVLTRTALDGLPTAMTDRHHCYDKNGNGQIEEMTECAGGHEHVLGLPALRLLPGMPLEWTLLNWEPMGHGPAHIYDKPHFDVHFYLRPKAERDAIRPGPCGLVINCEDFATATKPVPAAYLPADHGNRNLAEVAMGNHLPDLTSGELHGAPFTRTFVYGAYDARLTFLEPMVTLAAMRQTEEGTAGEECAAVKQPQAWEQPGWYPQRYCVRYLPDREEFTVSLEDFADHG</sequence>
<feature type="signal peptide" evidence="1">
    <location>
        <begin position="1"/>
        <end position="26"/>
    </location>
</feature>
<reference evidence="2 3" key="1">
    <citation type="submission" date="2019-06" db="EMBL/GenBank/DDBJ databases">
        <title>Sequencing the genomes of 1000 actinobacteria strains.</title>
        <authorList>
            <person name="Klenk H.-P."/>
        </authorList>
    </citation>
    <scope>NUCLEOTIDE SEQUENCE [LARGE SCALE GENOMIC DNA]</scope>
    <source>
        <strain evidence="2 3">DSM 41649</strain>
    </source>
</reference>
<evidence type="ECO:0000313" key="3">
    <source>
        <dbReference type="Proteomes" id="UP000318416"/>
    </source>
</evidence>
<evidence type="ECO:0000313" key="2">
    <source>
        <dbReference type="EMBL" id="TWE20518.1"/>
    </source>
</evidence>
<keyword evidence="3" id="KW-1185">Reference proteome</keyword>
<dbReference type="Proteomes" id="UP000318416">
    <property type="component" value="Unassembled WGS sequence"/>
</dbReference>
<feature type="chain" id="PRO_5021857719" description="DUF5602 domain-containing protein" evidence="1">
    <location>
        <begin position="27"/>
        <end position="295"/>
    </location>
</feature>
<dbReference type="CDD" id="cd11669">
    <property type="entry name" value="TTHB210-like"/>
    <property type="match status" value="1"/>
</dbReference>
<dbReference type="RefSeq" id="WP_145794924.1">
    <property type="nucleotide sequence ID" value="NZ_BAAABR010000047.1"/>
</dbReference>
<evidence type="ECO:0008006" key="4">
    <source>
        <dbReference type="Google" id="ProtNLM"/>
    </source>
</evidence>
<proteinExistence type="predicted"/>
<evidence type="ECO:0000256" key="1">
    <source>
        <dbReference type="SAM" id="SignalP"/>
    </source>
</evidence>
<gene>
    <name evidence="2" type="ORF">FB465_5672</name>
</gene>
<name>A0A561EY34_9ACTN</name>
<protein>
    <recommendedName>
        <fullName evidence="4">DUF5602 domain-containing protein</fullName>
    </recommendedName>
</protein>